<keyword evidence="3" id="KW-1185">Reference proteome</keyword>
<organism evidence="2 3">
    <name type="scientific">Paraburkholderia terricola</name>
    <dbReference type="NCBI Taxonomy" id="169427"/>
    <lineage>
        <taxon>Bacteria</taxon>
        <taxon>Pseudomonadati</taxon>
        <taxon>Pseudomonadota</taxon>
        <taxon>Betaproteobacteria</taxon>
        <taxon>Burkholderiales</taxon>
        <taxon>Burkholderiaceae</taxon>
        <taxon>Paraburkholderia</taxon>
    </lineage>
</organism>
<evidence type="ECO:0000313" key="2">
    <source>
        <dbReference type="EMBL" id="MDR6410357.1"/>
    </source>
</evidence>
<proteinExistence type="predicted"/>
<accession>A0ABU1LUE0</accession>
<dbReference type="Proteomes" id="UP001264340">
    <property type="component" value="Unassembled WGS sequence"/>
</dbReference>
<comment type="caution">
    <text evidence="2">The sequence shown here is derived from an EMBL/GenBank/DDBJ whole genome shotgun (WGS) entry which is preliminary data.</text>
</comment>
<dbReference type="Gene3D" id="3.40.50.720">
    <property type="entry name" value="NAD(P)-binding Rossmann-like Domain"/>
    <property type="match status" value="1"/>
</dbReference>
<name>A0ABU1LUE0_9BURK</name>
<evidence type="ECO:0000313" key="3">
    <source>
        <dbReference type="Proteomes" id="UP001264340"/>
    </source>
</evidence>
<dbReference type="InterPro" id="IPR036291">
    <property type="entry name" value="NAD(P)-bd_dom_sf"/>
</dbReference>
<reference evidence="2 3" key="1">
    <citation type="submission" date="2023-07" db="EMBL/GenBank/DDBJ databases">
        <title>Sorghum-associated microbial communities from plants grown in Nebraska, USA.</title>
        <authorList>
            <person name="Schachtman D."/>
        </authorList>
    </citation>
    <scope>NUCLEOTIDE SEQUENCE [LARGE SCALE GENOMIC DNA]</scope>
    <source>
        <strain evidence="2 3">DS1316</strain>
    </source>
</reference>
<evidence type="ECO:0000259" key="1">
    <source>
        <dbReference type="Pfam" id="PF16363"/>
    </source>
</evidence>
<gene>
    <name evidence="2" type="ORF">J2804_003779</name>
</gene>
<dbReference type="EMBL" id="JAVDRP010000006">
    <property type="protein sequence ID" value="MDR6410357.1"/>
    <property type="molecule type" value="Genomic_DNA"/>
</dbReference>
<dbReference type="Gene3D" id="3.90.25.10">
    <property type="entry name" value="UDP-galactose 4-epimerase, domain 1"/>
    <property type="match status" value="1"/>
</dbReference>
<dbReference type="SUPFAM" id="SSF51735">
    <property type="entry name" value="NAD(P)-binding Rossmann-fold domains"/>
    <property type="match status" value="1"/>
</dbReference>
<dbReference type="PANTHER" id="PTHR43000">
    <property type="entry name" value="DTDP-D-GLUCOSE 4,6-DEHYDRATASE-RELATED"/>
    <property type="match status" value="1"/>
</dbReference>
<sequence>MAQAAGADHLVRAYFHTYGLPVSTTHCSNNYSPYQHEAKFIPTVVRRCLEGADIPVYGNGSNIRDGGRNL</sequence>
<protein>
    <submittedName>
        <fullName evidence="2">dTDP-D-glucose 4,6-dehydratase</fullName>
    </submittedName>
</protein>
<dbReference type="Pfam" id="PF16363">
    <property type="entry name" value="GDP_Man_Dehyd"/>
    <property type="match status" value="1"/>
</dbReference>
<feature type="domain" description="NAD(P)-binding" evidence="1">
    <location>
        <begin position="5"/>
        <end position="67"/>
    </location>
</feature>
<dbReference type="InterPro" id="IPR016040">
    <property type="entry name" value="NAD(P)-bd_dom"/>
</dbReference>